<organism evidence="2 3">
    <name type="scientific">Gossypium lobatum</name>
    <dbReference type="NCBI Taxonomy" id="34289"/>
    <lineage>
        <taxon>Eukaryota</taxon>
        <taxon>Viridiplantae</taxon>
        <taxon>Streptophyta</taxon>
        <taxon>Embryophyta</taxon>
        <taxon>Tracheophyta</taxon>
        <taxon>Spermatophyta</taxon>
        <taxon>Magnoliopsida</taxon>
        <taxon>eudicotyledons</taxon>
        <taxon>Gunneridae</taxon>
        <taxon>Pentapetalae</taxon>
        <taxon>rosids</taxon>
        <taxon>malvids</taxon>
        <taxon>Malvales</taxon>
        <taxon>Malvaceae</taxon>
        <taxon>Malvoideae</taxon>
        <taxon>Gossypium</taxon>
    </lineage>
</organism>
<gene>
    <name evidence="2" type="ORF">Golob_026406</name>
</gene>
<sequence>MVKHKEIDLYVEHEIDTAIFANDDLMLTVATVEGVEVVGSQCGEGGEVEGVDGLDASIEGLKESDEGLNSSVEEDGEEGVEDESDSDLENKNVYLMKVVYFSDGDDDEELQ</sequence>
<feature type="compositionally biased region" description="Acidic residues" evidence="1">
    <location>
        <begin position="72"/>
        <end position="87"/>
    </location>
</feature>
<dbReference type="AlphaFoldDB" id="A0A7J8LV93"/>
<comment type="caution">
    <text evidence="2">The sequence shown here is derived from an EMBL/GenBank/DDBJ whole genome shotgun (WGS) entry which is preliminary data.</text>
</comment>
<feature type="region of interest" description="Disordered" evidence="1">
    <location>
        <begin position="61"/>
        <end position="89"/>
    </location>
</feature>
<evidence type="ECO:0000256" key="1">
    <source>
        <dbReference type="SAM" id="MobiDB-lite"/>
    </source>
</evidence>
<keyword evidence="3" id="KW-1185">Reference proteome</keyword>
<feature type="non-terminal residue" evidence="2">
    <location>
        <position position="1"/>
    </location>
</feature>
<reference evidence="2 3" key="1">
    <citation type="journal article" date="2019" name="Genome Biol. Evol.">
        <title>Insights into the evolution of the New World diploid cottons (Gossypium, subgenus Houzingenia) based on genome sequencing.</title>
        <authorList>
            <person name="Grover C.E."/>
            <person name="Arick M.A. 2nd"/>
            <person name="Thrash A."/>
            <person name="Conover J.L."/>
            <person name="Sanders W.S."/>
            <person name="Peterson D.G."/>
            <person name="Frelichowski J.E."/>
            <person name="Scheffler J.A."/>
            <person name="Scheffler B.E."/>
            <person name="Wendel J.F."/>
        </authorList>
    </citation>
    <scope>NUCLEOTIDE SEQUENCE [LARGE SCALE GENOMIC DNA]</scope>
    <source>
        <strain evidence="2">157</strain>
        <tissue evidence="2">Leaf</tissue>
    </source>
</reference>
<name>A0A7J8LV93_9ROSI</name>
<dbReference type="Proteomes" id="UP000593572">
    <property type="component" value="Unassembled WGS sequence"/>
</dbReference>
<protein>
    <submittedName>
        <fullName evidence="2">Uncharacterized protein</fullName>
    </submittedName>
</protein>
<evidence type="ECO:0000313" key="2">
    <source>
        <dbReference type="EMBL" id="MBA0556293.1"/>
    </source>
</evidence>
<proteinExistence type="predicted"/>
<evidence type="ECO:0000313" key="3">
    <source>
        <dbReference type="Proteomes" id="UP000593572"/>
    </source>
</evidence>
<dbReference type="EMBL" id="JABEZX010000005">
    <property type="protein sequence ID" value="MBA0556293.1"/>
    <property type="molecule type" value="Genomic_DNA"/>
</dbReference>
<accession>A0A7J8LV93</accession>